<proteinExistence type="predicted"/>
<name>A0AAV6PBL1_SOLSE</name>
<comment type="caution">
    <text evidence="2">The sequence shown here is derived from an EMBL/GenBank/DDBJ whole genome shotgun (WGS) entry which is preliminary data.</text>
</comment>
<organism evidence="2 3">
    <name type="scientific">Solea senegalensis</name>
    <name type="common">Senegalese sole</name>
    <dbReference type="NCBI Taxonomy" id="28829"/>
    <lineage>
        <taxon>Eukaryota</taxon>
        <taxon>Metazoa</taxon>
        <taxon>Chordata</taxon>
        <taxon>Craniata</taxon>
        <taxon>Vertebrata</taxon>
        <taxon>Euteleostomi</taxon>
        <taxon>Actinopterygii</taxon>
        <taxon>Neopterygii</taxon>
        <taxon>Teleostei</taxon>
        <taxon>Neoteleostei</taxon>
        <taxon>Acanthomorphata</taxon>
        <taxon>Carangaria</taxon>
        <taxon>Pleuronectiformes</taxon>
        <taxon>Pleuronectoidei</taxon>
        <taxon>Soleidae</taxon>
        <taxon>Solea</taxon>
    </lineage>
</organism>
<reference evidence="2 3" key="1">
    <citation type="journal article" date="2021" name="Sci. Rep.">
        <title>Chromosome anchoring in Senegalese sole (Solea senegalensis) reveals sex-associated markers and genome rearrangements in flatfish.</title>
        <authorList>
            <person name="Guerrero-Cozar I."/>
            <person name="Gomez-Garrido J."/>
            <person name="Berbel C."/>
            <person name="Martinez-Blanch J.F."/>
            <person name="Alioto T."/>
            <person name="Claros M.G."/>
            <person name="Gagnaire P.A."/>
            <person name="Manchado M."/>
        </authorList>
    </citation>
    <scope>NUCLEOTIDE SEQUENCE [LARGE SCALE GENOMIC DNA]</scope>
    <source>
        <strain evidence="2">Sse05_10M</strain>
    </source>
</reference>
<feature type="region of interest" description="Disordered" evidence="1">
    <location>
        <begin position="48"/>
        <end position="68"/>
    </location>
</feature>
<keyword evidence="3" id="KW-1185">Reference proteome</keyword>
<evidence type="ECO:0000256" key="1">
    <source>
        <dbReference type="SAM" id="MobiDB-lite"/>
    </source>
</evidence>
<protein>
    <submittedName>
        <fullName evidence="2">Uncharacterized protein</fullName>
    </submittedName>
</protein>
<sequence length="92" mass="10087">MSHVNNIYNNNKKNALHTSTAGTRSAGVCLQEPKITGWFHYSRRSASMTGASPGSLTRKPETLPASSQPNSYQICCLTHMTALPPTNQKIKR</sequence>
<dbReference type="Proteomes" id="UP000693946">
    <property type="component" value="Unassembled WGS sequence"/>
</dbReference>
<feature type="compositionally biased region" description="Low complexity" evidence="1">
    <location>
        <begin position="1"/>
        <end position="13"/>
    </location>
</feature>
<gene>
    <name evidence="2" type="ORF">JOB18_018815</name>
</gene>
<dbReference type="AlphaFoldDB" id="A0AAV6PBL1"/>
<evidence type="ECO:0000313" key="3">
    <source>
        <dbReference type="Proteomes" id="UP000693946"/>
    </source>
</evidence>
<dbReference type="EMBL" id="JAGKHQ010001705">
    <property type="protein sequence ID" value="KAG7453937.1"/>
    <property type="molecule type" value="Genomic_DNA"/>
</dbReference>
<accession>A0AAV6PBL1</accession>
<feature type="region of interest" description="Disordered" evidence="1">
    <location>
        <begin position="1"/>
        <end position="20"/>
    </location>
</feature>
<evidence type="ECO:0000313" key="2">
    <source>
        <dbReference type="EMBL" id="KAG7453937.1"/>
    </source>
</evidence>